<dbReference type="Proteomes" id="UP001597391">
    <property type="component" value="Unassembled WGS sequence"/>
</dbReference>
<dbReference type="RefSeq" id="WP_377468163.1">
    <property type="nucleotide sequence ID" value="NZ_JBHUOP010000009.1"/>
</dbReference>
<organism evidence="2 3">
    <name type="scientific">Populibacterium corticicola</name>
    <dbReference type="NCBI Taxonomy" id="1812826"/>
    <lineage>
        <taxon>Bacteria</taxon>
        <taxon>Bacillati</taxon>
        <taxon>Actinomycetota</taxon>
        <taxon>Actinomycetes</taxon>
        <taxon>Micrococcales</taxon>
        <taxon>Jonesiaceae</taxon>
        <taxon>Populibacterium</taxon>
    </lineage>
</organism>
<reference evidence="3" key="1">
    <citation type="journal article" date="2019" name="Int. J. Syst. Evol. Microbiol.">
        <title>The Global Catalogue of Microorganisms (GCM) 10K type strain sequencing project: providing services to taxonomists for standard genome sequencing and annotation.</title>
        <authorList>
            <consortium name="The Broad Institute Genomics Platform"/>
            <consortium name="The Broad Institute Genome Sequencing Center for Infectious Disease"/>
            <person name="Wu L."/>
            <person name="Ma J."/>
        </authorList>
    </citation>
    <scope>NUCLEOTIDE SEQUENCE [LARGE SCALE GENOMIC DNA]</scope>
    <source>
        <strain evidence="3">KCTC 33576</strain>
    </source>
</reference>
<evidence type="ECO:0000313" key="2">
    <source>
        <dbReference type="EMBL" id="MFD2841788.1"/>
    </source>
</evidence>
<evidence type="ECO:0000313" key="3">
    <source>
        <dbReference type="Proteomes" id="UP001597391"/>
    </source>
</evidence>
<gene>
    <name evidence="2" type="ORF">ACFSYH_14600</name>
</gene>
<feature type="transmembrane region" description="Helical" evidence="1">
    <location>
        <begin position="12"/>
        <end position="33"/>
    </location>
</feature>
<name>A0ABW5XIU3_9MICO</name>
<keyword evidence="3" id="KW-1185">Reference proteome</keyword>
<keyword evidence="1" id="KW-0472">Membrane</keyword>
<comment type="caution">
    <text evidence="2">The sequence shown here is derived from an EMBL/GenBank/DDBJ whole genome shotgun (WGS) entry which is preliminary data.</text>
</comment>
<dbReference type="EMBL" id="JBHUOP010000009">
    <property type="protein sequence ID" value="MFD2841788.1"/>
    <property type="molecule type" value="Genomic_DNA"/>
</dbReference>
<protein>
    <submittedName>
        <fullName evidence="2">Flp pilus-assembly TadE/G-like family protein</fullName>
    </submittedName>
</protein>
<keyword evidence="1" id="KW-1133">Transmembrane helix</keyword>
<proteinExistence type="predicted"/>
<accession>A0ABW5XIU3</accession>
<sequence>MPQAECEQGSITVVLVAVIAGLFVLLTAVFVPLNHRLALVRAQSVADLSALAGAMELHNGSGDGCARVTALLAVQGFSASRSTCEVVGADLRVTLAVPGMLRASSVVSVAGPA</sequence>
<evidence type="ECO:0000256" key="1">
    <source>
        <dbReference type="SAM" id="Phobius"/>
    </source>
</evidence>
<keyword evidence="1" id="KW-0812">Transmembrane</keyword>